<organism evidence="2 3">
    <name type="scientific">Cruoricaptor ignavus</name>
    <dbReference type="NCBI Taxonomy" id="1118202"/>
    <lineage>
        <taxon>Bacteria</taxon>
        <taxon>Pseudomonadati</taxon>
        <taxon>Bacteroidota</taxon>
        <taxon>Flavobacteriia</taxon>
        <taxon>Flavobacteriales</taxon>
        <taxon>Weeksellaceae</taxon>
        <taxon>Cruoricaptor</taxon>
    </lineage>
</organism>
<keyword evidence="1" id="KW-1133">Transmembrane helix</keyword>
<feature type="transmembrane region" description="Helical" evidence="1">
    <location>
        <begin position="52"/>
        <end position="74"/>
    </location>
</feature>
<keyword evidence="1" id="KW-0812">Transmembrane</keyword>
<dbReference type="KEGG" id="civ:IMZ16_05995"/>
<sequence>MILPRIPEQHDWVFFLVFGCLGALAFTLNIFNRDASVKDFLLQDRASAANIFPSWLLVSAADALLLAALLSKMLPGLPRWAESLNLFGFGMSRFGLAFAGLLILYPLRALLTLLLYYTTGNGERWERFYFVAGKFYFVLAFPLAAAVFYAYYSGVDGLLFFRAAAAAACIVFIFKNIFYLAHPLHILPRQWYYKILYLCTLQMAPTLALVKLLFL</sequence>
<feature type="transmembrane region" description="Helical" evidence="1">
    <location>
        <begin position="94"/>
        <end position="116"/>
    </location>
</feature>
<reference evidence="2 3" key="1">
    <citation type="submission" date="2020-10" db="EMBL/GenBank/DDBJ databases">
        <title>Complete genome of Cruoricapor ignavus strain M1214 isolated from the blood culture of a febrile patient.</title>
        <authorList>
            <person name="Guglielmino C.J.D."/>
        </authorList>
    </citation>
    <scope>NUCLEOTIDE SEQUENCE [LARGE SCALE GENOMIC DNA]</scope>
    <source>
        <strain evidence="2 3">M1214</strain>
    </source>
</reference>
<evidence type="ECO:0000313" key="2">
    <source>
        <dbReference type="EMBL" id="QOR73095.1"/>
    </source>
</evidence>
<feature type="transmembrane region" description="Helical" evidence="1">
    <location>
        <begin position="128"/>
        <end position="152"/>
    </location>
</feature>
<feature type="transmembrane region" description="Helical" evidence="1">
    <location>
        <begin position="158"/>
        <end position="179"/>
    </location>
</feature>
<keyword evidence="1" id="KW-0472">Membrane</keyword>
<name>A0A7M1SZX4_9FLAO</name>
<protein>
    <submittedName>
        <fullName evidence="2">DUF4271 domain-containing protein</fullName>
    </submittedName>
</protein>
<gene>
    <name evidence="2" type="ORF">IMZ16_05995</name>
</gene>
<accession>A0A7M1SZX4</accession>
<proteinExistence type="predicted"/>
<feature type="transmembrane region" description="Helical" evidence="1">
    <location>
        <begin position="12"/>
        <end position="31"/>
    </location>
</feature>
<dbReference type="RefSeq" id="WP_193439280.1">
    <property type="nucleotide sequence ID" value="NZ_CP063145.1"/>
</dbReference>
<evidence type="ECO:0000256" key="1">
    <source>
        <dbReference type="SAM" id="Phobius"/>
    </source>
</evidence>
<dbReference type="Proteomes" id="UP000593605">
    <property type="component" value="Chromosome"/>
</dbReference>
<dbReference type="AlphaFoldDB" id="A0A7M1SZX4"/>
<feature type="transmembrane region" description="Helical" evidence="1">
    <location>
        <begin position="191"/>
        <end position="214"/>
    </location>
</feature>
<dbReference type="EMBL" id="CP063145">
    <property type="protein sequence ID" value="QOR73095.1"/>
    <property type="molecule type" value="Genomic_DNA"/>
</dbReference>
<evidence type="ECO:0000313" key="3">
    <source>
        <dbReference type="Proteomes" id="UP000593605"/>
    </source>
</evidence>